<evidence type="ECO:0000256" key="3">
    <source>
        <dbReference type="ARBA" id="ARBA00013266"/>
    </source>
</evidence>
<organism evidence="10 11">
    <name type="scientific">Rhizomicrobium electricum</name>
    <dbReference type="NCBI Taxonomy" id="480070"/>
    <lineage>
        <taxon>Bacteria</taxon>
        <taxon>Pseudomonadati</taxon>
        <taxon>Pseudomonadota</taxon>
        <taxon>Alphaproteobacteria</taxon>
        <taxon>Micropepsales</taxon>
        <taxon>Micropepsaceae</taxon>
        <taxon>Rhizomicrobium</taxon>
    </lineage>
</organism>
<keyword evidence="11" id="KW-1185">Reference proteome</keyword>
<dbReference type="InterPro" id="IPR042122">
    <property type="entry name" value="Ser_AcTrfase_N_sf"/>
</dbReference>
<evidence type="ECO:0000256" key="2">
    <source>
        <dbReference type="ARBA" id="ARBA00007274"/>
    </source>
</evidence>
<dbReference type="InterPro" id="IPR053376">
    <property type="entry name" value="Serine_acetyltransferase"/>
</dbReference>
<keyword evidence="5" id="KW-0028">Amino-acid biosynthesis</keyword>
<gene>
    <name evidence="10" type="primary">cysE_2</name>
    <name evidence="10" type="ORF">GCM10008942_07780</name>
</gene>
<feature type="domain" description="Serine acetyltransferase N-terminal" evidence="9">
    <location>
        <begin position="2"/>
        <end position="95"/>
    </location>
</feature>
<dbReference type="Gene3D" id="1.10.3130.10">
    <property type="entry name" value="serine acetyltransferase, domain 1"/>
    <property type="match status" value="1"/>
</dbReference>
<dbReference type="SUPFAM" id="SSF51161">
    <property type="entry name" value="Trimeric LpxA-like enzymes"/>
    <property type="match status" value="1"/>
</dbReference>
<keyword evidence="6" id="KW-0808">Transferase</keyword>
<dbReference type="InterPro" id="IPR045304">
    <property type="entry name" value="LbH_SAT"/>
</dbReference>
<comment type="caution">
    <text evidence="10">The sequence shown here is derived from an EMBL/GenBank/DDBJ whole genome shotgun (WGS) entry which is preliminary data.</text>
</comment>
<evidence type="ECO:0000256" key="4">
    <source>
        <dbReference type="ARBA" id="ARBA00018522"/>
    </source>
</evidence>
<comment type="pathway">
    <text evidence="1">Amino-acid biosynthesis; L-cysteine biosynthesis; L-cysteine from L-serine: step 1/2.</text>
</comment>
<dbReference type="NCBIfam" id="NF041874">
    <property type="entry name" value="EPS_EpsC"/>
    <property type="match status" value="1"/>
</dbReference>
<sequence>MLARREPVLAGFVRTTVLNHDRFEDALAFLLAKKIGGAFLPSLQMHDLVKEAIANDPAIASAARADLVAMRARNPACRSHLEAFLFYKGFLALEIHRAAHWFWNRKRYALALLLQSRMSRLFQVDIHPAARIGRGVMIDHASGVVIGATAVVGDDVSILHAVTLGGTGKEAGDRHPKVGDGVLLSVGATVLGNVAVGERSRIGAGSVVLSAVPPDTSAVGVPAHLLLRTDRSIPAQTMDHVD</sequence>
<evidence type="ECO:0000256" key="8">
    <source>
        <dbReference type="ARBA" id="ARBA00049486"/>
    </source>
</evidence>
<dbReference type="NCBIfam" id="TIGR01172">
    <property type="entry name" value="cysE"/>
    <property type="match status" value="1"/>
</dbReference>
<dbReference type="InterPro" id="IPR001451">
    <property type="entry name" value="Hexapep"/>
</dbReference>
<accession>A0ABP3PB41</accession>
<dbReference type="Gene3D" id="2.160.10.10">
    <property type="entry name" value="Hexapeptide repeat proteins"/>
    <property type="match status" value="1"/>
</dbReference>
<evidence type="ECO:0000256" key="5">
    <source>
        <dbReference type="ARBA" id="ARBA00022605"/>
    </source>
</evidence>
<dbReference type="InterPro" id="IPR005881">
    <property type="entry name" value="Ser_O-AcTrfase"/>
</dbReference>
<dbReference type="CDD" id="cd03354">
    <property type="entry name" value="LbH_SAT"/>
    <property type="match status" value="1"/>
</dbReference>
<dbReference type="InterPro" id="IPR010493">
    <property type="entry name" value="Ser_AcTrfase_N"/>
</dbReference>
<dbReference type="InterPro" id="IPR011004">
    <property type="entry name" value="Trimer_LpxA-like_sf"/>
</dbReference>
<evidence type="ECO:0000256" key="1">
    <source>
        <dbReference type="ARBA" id="ARBA00004876"/>
    </source>
</evidence>
<dbReference type="EC" id="2.3.1.30" evidence="3"/>
<comment type="similarity">
    <text evidence="2">Belongs to the transferase hexapeptide repeat family.</text>
</comment>
<dbReference type="Pfam" id="PF06426">
    <property type="entry name" value="SATase_N"/>
    <property type="match status" value="1"/>
</dbReference>
<evidence type="ECO:0000313" key="11">
    <source>
        <dbReference type="Proteomes" id="UP001499951"/>
    </source>
</evidence>
<proteinExistence type="inferred from homology"/>
<protein>
    <recommendedName>
        <fullName evidence="4">Serine acetyltransferase</fullName>
        <ecNumber evidence="3">2.3.1.30</ecNumber>
    </recommendedName>
</protein>
<evidence type="ECO:0000313" key="10">
    <source>
        <dbReference type="EMBL" id="GAA0561792.1"/>
    </source>
</evidence>
<reference evidence="11" key="1">
    <citation type="journal article" date="2019" name="Int. J. Syst. Evol. Microbiol.">
        <title>The Global Catalogue of Microorganisms (GCM) 10K type strain sequencing project: providing services to taxonomists for standard genome sequencing and annotation.</title>
        <authorList>
            <consortium name="The Broad Institute Genomics Platform"/>
            <consortium name="The Broad Institute Genome Sequencing Center for Infectious Disease"/>
            <person name="Wu L."/>
            <person name="Ma J."/>
        </authorList>
    </citation>
    <scope>NUCLEOTIDE SEQUENCE [LARGE SCALE GENOMIC DNA]</scope>
    <source>
        <strain evidence="11">JCM 15089</strain>
    </source>
</reference>
<dbReference type="PANTHER" id="PTHR42811">
    <property type="entry name" value="SERINE ACETYLTRANSFERASE"/>
    <property type="match status" value="1"/>
</dbReference>
<dbReference type="Proteomes" id="UP001499951">
    <property type="component" value="Unassembled WGS sequence"/>
</dbReference>
<evidence type="ECO:0000256" key="7">
    <source>
        <dbReference type="ARBA" id="ARBA00023315"/>
    </source>
</evidence>
<name>A0ABP3PB41_9PROT</name>
<keyword evidence="7" id="KW-0012">Acyltransferase</keyword>
<dbReference type="EMBL" id="BAAADD010000002">
    <property type="protein sequence ID" value="GAA0561792.1"/>
    <property type="molecule type" value="Genomic_DNA"/>
</dbReference>
<evidence type="ECO:0000259" key="9">
    <source>
        <dbReference type="SMART" id="SM00971"/>
    </source>
</evidence>
<evidence type="ECO:0000256" key="6">
    <source>
        <dbReference type="ARBA" id="ARBA00022679"/>
    </source>
</evidence>
<dbReference type="SMART" id="SM00971">
    <property type="entry name" value="SATase_N"/>
    <property type="match status" value="1"/>
</dbReference>
<comment type="catalytic activity">
    <reaction evidence="8">
        <text>L-serine + acetyl-CoA = O-acetyl-L-serine + CoA</text>
        <dbReference type="Rhea" id="RHEA:24560"/>
        <dbReference type="ChEBI" id="CHEBI:33384"/>
        <dbReference type="ChEBI" id="CHEBI:57287"/>
        <dbReference type="ChEBI" id="CHEBI:57288"/>
        <dbReference type="ChEBI" id="CHEBI:58340"/>
        <dbReference type="EC" id="2.3.1.30"/>
    </reaction>
</comment>
<dbReference type="Pfam" id="PF00132">
    <property type="entry name" value="Hexapep"/>
    <property type="match status" value="1"/>
</dbReference>